<keyword evidence="6 19" id="KW-0812">Transmembrane</keyword>
<evidence type="ECO:0000256" key="8">
    <source>
        <dbReference type="ARBA" id="ARBA00022777"/>
    </source>
</evidence>
<feature type="transmembrane region" description="Helical" evidence="19">
    <location>
        <begin position="56"/>
        <end position="76"/>
    </location>
</feature>
<feature type="binding site" evidence="17">
    <location>
        <begin position="86"/>
        <end position="88"/>
    </location>
    <ligand>
        <name>ATP</name>
        <dbReference type="ChEBI" id="CHEBI:30616"/>
    </ligand>
</feature>
<evidence type="ECO:0000256" key="6">
    <source>
        <dbReference type="ARBA" id="ARBA00022692"/>
    </source>
</evidence>
<keyword evidence="14" id="KW-1208">Phospholipid metabolism</keyword>
<evidence type="ECO:0000256" key="3">
    <source>
        <dbReference type="ARBA" id="ARBA00022475"/>
    </source>
</evidence>
<feature type="binding site" evidence="17">
    <location>
        <position position="17"/>
    </location>
    <ligand>
        <name>ATP</name>
        <dbReference type="ChEBI" id="CHEBI:30616"/>
    </ligand>
</feature>
<evidence type="ECO:0000313" key="20">
    <source>
        <dbReference type="EMBL" id="TEW76457.1"/>
    </source>
</evidence>
<dbReference type="RefSeq" id="WP_134246469.1">
    <property type="nucleotide sequence ID" value="NZ_SNQI01000001.1"/>
</dbReference>
<dbReference type="GO" id="GO:0008654">
    <property type="term" value="P:phospholipid biosynthetic process"/>
    <property type="evidence" value="ECO:0007669"/>
    <property type="project" value="UniProtKB-KW"/>
</dbReference>
<dbReference type="GO" id="GO:0016301">
    <property type="term" value="F:kinase activity"/>
    <property type="evidence" value="ECO:0007669"/>
    <property type="project" value="UniProtKB-KW"/>
</dbReference>
<feature type="active site" description="Proton acceptor" evidence="15">
    <location>
        <position position="70"/>
    </location>
</feature>
<evidence type="ECO:0000256" key="11">
    <source>
        <dbReference type="ARBA" id="ARBA00023098"/>
    </source>
</evidence>
<evidence type="ECO:0000256" key="9">
    <source>
        <dbReference type="ARBA" id="ARBA00022840"/>
    </source>
</evidence>
<feature type="binding site" evidence="18">
    <location>
        <position position="77"/>
    </location>
    <ligand>
        <name>a divalent metal cation</name>
        <dbReference type="ChEBI" id="CHEBI:60240"/>
    </ligand>
</feature>
<keyword evidence="3" id="KW-1003">Cell membrane</keyword>
<comment type="cofactor">
    <cofactor evidence="18">
        <name>Mg(2+)</name>
        <dbReference type="ChEBI" id="CHEBI:18420"/>
    </cofactor>
    <text evidence="18">Mn(2+), Zn(2+), Cd(2+) and Co(2+) support activity to lesser extents.</text>
</comment>
<feature type="binding site" evidence="16">
    <location>
        <position position="11"/>
    </location>
    <ligand>
        <name>substrate</name>
    </ligand>
</feature>
<comment type="subcellular location">
    <subcellularLocation>
        <location evidence="1">Cell membrane</location>
        <topology evidence="1">Multi-pass membrane protein</topology>
    </subcellularLocation>
</comment>
<evidence type="ECO:0000256" key="4">
    <source>
        <dbReference type="ARBA" id="ARBA00022516"/>
    </source>
</evidence>
<protein>
    <submittedName>
        <fullName evidence="20">Diacylglycerol kinase family protein</fullName>
    </submittedName>
</protein>
<name>A0A4Y8AVA9_9FLAO</name>
<keyword evidence="18" id="KW-0460">Magnesium</keyword>
<dbReference type="EMBL" id="SNQI01000001">
    <property type="protein sequence ID" value="TEW76457.1"/>
    <property type="molecule type" value="Genomic_DNA"/>
</dbReference>
<dbReference type="Pfam" id="PF01219">
    <property type="entry name" value="DAGK_prokar"/>
    <property type="match status" value="1"/>
</dbReference>
<feature type="binding site" evidence="18">
    <location>
        <position position="29"/>
    </location>
    <ligand>
        <name>a divalent metal cation</name>
        <dbReference type="ChEBI" id="CHEBI:60240"/>
    </ligand>
</feature>
<dbReference type="AlphaFoldDB" id="A0A4Y8AVA9"/>
<feature type="transmembrane region" description="Helical" evidence="19">
    <location>
        <begin position="32"/>
        <end position="50"/>
    </location>
</feature>
<evidence type="ECO:0000256" key="10">
    <source>
        <dbReference type="ARBA" id="ARBA00022989"/>
    </source>
</evidence>
<feature type="binding site" evidence="17">
    <location>
        <position position="11"/>
    </location>
    <ligand>
        <name>ATP</name>
        <dbReference type="ChEBI" id="CHEBI:30616"/>
    </ligand>
</feature>
<feature type="binding site" evidence="16">
    <location>
        <position position="70"/>
    </location>
    <ligand>
        <name>substrate</name>
    </ligand>
</feature>
<feature type="binding site" evidence="17">
    <location>
        <position position="77"/>
    </location>
    <ligand>
        <name>ATP</name>
        <dbReference type="ChEBI" id="CHEBI:30616"/>
    </ligand>
</feature>
<comment type="caution">
    <text evidence="20">The sequence shown here is derived from an EMBL/GenBank/DDBJ whole genome shotgun (WGS) entry which is preliminary data.</text>
</comment>
<evidence type="ECO:0000256" key="19">
    <source>
        <dbReference type="SAM" id="Phobius"/>
    </source>
</evidence>
<evidence type="ECO:0000256" key="1">
    <source>
        <dbReference type="ARBA" id="ARBA00004651"/>
    </source>
</evidence>
<evidence type="ECO:0000256" key="18">
    <source>
        <dbReference type="PIRSR" id="PIRSR600829-4"/>
    </source>
</evidence>
<feature type="binding site" evidence="17">
    <location>
        <begin position="95"/>
        <end position="96"/>
    </location>
    <ligand>
        <name>ATP</name>
        <dbReference type="ChEBI" id="CHEBI:30616"/>
    </ligand>
</feature>
<dbReference type="GO" id="GO:0005886">
    <property type="term" value="C:plasma membrane"/>
    <property type="evidence" value="ECO:0007669"/>
    <property type="project" value="UniProtKB-SubCell"/>
</dbReference>
<evidence type="ECO:0000256" key="13">
    <source>
        <dbReference type="ARBA" id="ARBA00023209"/>
    </source>
</evidence>
<keyword evidence="12 19" id="KW-0472">Membrane</keyword>
<dbReference type="PANTHER" id="PTHR34299:SF1">
    <property type="entry name" value="DIACYLGLYCEROL KINASE"/>
    <property type="match status" value="1"/>
</dbReference>
<dbReference type="Gene3D" id="1.10.287.3610">
    <property type="match status" value="1"/>
</dbReference>
<accession>A0A4Y8AVA9</accession>
<keyword evidence="9 17" id="KW-0067">ATP-binding</keyword>
<evidence type="ECO:0000256" key="7">
    <source>
        <dbReference type="ARBA" id="ARBA00022741"/>
    </source>
</evidence>
<evidence type="ECO:0000256" key="5">
    <source>
        <dbReference type="ARBA" id="ARBA00022679"/>
    </source>
</evidence>
<dbReference type="OrthoDB" id="1493837at2"/>
<keyword evidence="21" id="KW-1185">Reference proteome</keyword>
<feature type="transmembrane region" description="Helical" evidence="19">
    <location>
        <begin position="97"/>
        <end position="118"/>
    </location>
</feature>
<organism evidence="20 21">
    <name type="scientific">Gramella jeungdoensis</name>
    <dbReference type="NCBI Taxonomy" id="708091"/>
    <lineage>
        <taxon>Bacteria</taxon>
        <taxon>Pseudomonadati</taxon>
        <taxon>Bacteroidota</taxon>
        <taxon>Flavobacteriia</taxon>
        <taxon>Flavobacteriales</taxon>
        <taxon>Flavobacteriaceae</taxon>
        <taxon>Christiangramia</taxon>
    </lineage>
</organism>
<dbReference type="GO" id="GO:0046872">
    <property type="term" value="F:metal ion binding"/>
    <property type="evidence" value="ECO:0007669"/>
    <property type="project" value="UniProtKB-KW"/>
</dbReference>
<keyword evidence="7 17" id="KW-0547">Nucleotide-binding</keyword>
<dbReference type="InterPro" id="IPR036945">
    <property type="entry name" value="DAGK_sf"/>
</dbReference>
<comment type="similarity">
    <text evidence="2">Belongs to the bacterial diacylglycerol kinase family.</text>
</comment>
<sequence length="122" mass="13680">MNAESNFILNRIKAVKYAAKGFWILITSEKSIIVQVIIAIIMTIFGFIMHLSATEWMFQFFAIGLILVAESLNTAIEKMADFIHPEHHKKIGTIKDISAGAAFFAAIFAVIIGFIIYIPKLF</sequence>
<dbReference type="GO" id="GO:0005524">
    <property type="term" value="F:ATP binding"/>
    <property type="evidence" value="ECO:0007669"/>
    <property type="project" value="UniProtKB-KW"/>
</dbReference>
<reference evidence="20 21" key="1">
    <citation type="journal article" date="2011" name="J. Microbiol.">
        <title>Gramella jeungdoensis sp. nov., isolated from a solar saltern in Korea.</title>
        <authorList>
            <person name="Joung Y."/>
            <person name="Kim H."/>
            <person name="Jang T."/>
            <person name="Ahn T.S."/>
            <person name="Joh K."/>
        </authorList>
    </citation>
    <scope>NUCLEOTIDE SEQUENCE [LARGE SCALE GENOMIC DNA]</scope>
    <source>
        <strain evidence="20 21">KCTC 23123</strain>
    </source>
</reference>
<evidence type="ECO:0000256" key="14">
    <source>
        <dbReference type="ARBA" id="ARBA00023264"/>
    </source>
</evidence>
<keyword evidence="18" id="KW-0479">Metal-binding</keyword>
<keyword evidence="13" id="KW-0594">Phospholipid biosynthesis</keyword>
<evidence type="ECO:0000256" key="17">
    <source>
        <dbReference type="PIRSR" id="PIRSR600829-3"/>
    </source>
</evidence>
<dbReference type="InterPro" id="IPR000829">
    <property type="entry name" value="DAGK"/>
</dbReference>
<dbReference type="InterPro" id="IPR033717">
    <property type="entry name" value="UDPK"/>
</dbReference>
<evidence type="ECO:0000256" key="12">
    <source>
        <dbReference type="ARBA" id="ARBA00023136"/>
    </source>
</evidence>
<feature type="binding site" evidence="17">
    <location>
        <position position="29"/>
    </location>
    <ligand>
        <name>ATP</name>
        <dbReference type="ChEBI" id="CHEBI:30616"/>
    </ligand>
</feature>
<keyword evidence="11" id="KW-0443">Lipid metabolism</keyword>
<evidence type="ECO:0000256" key="15">
    <source>
        <dbReference type="PIRSR" id="PIRSR600829-1"/>
    </source>
</evidence>
<dbReference type="Proteomes" id="UP000298517">
    <property type="component" value="Unassembled WGS sequence"/>
</dbReference>
<dbReference type="CDD" id="cd14265">
    <property type="entry name" value="UDPK_IM_like"/>
    <property type="match status" value="1"/>
</dbReference>
<keyword evidence="8 20" id="KW-0418">Kinase</keyword>
<proteinExistence type="inferred from homology"/>
<dbReference type="PANTHER" id="PTHR34299">
    <property type="entry name" value="DIACYLGLYCEROL KINASE"/>
    <property type="match status" value="1"/>
</dbReference>
<keyword evidence="10 19" id="KW-1133">Transmembrane helix</keyword>
<keyword evidence="5" id="KW-0808">Transferase</keyword>
<keyword evidence="4" id="KW-0444">Lipid biosynthesis</keyword>
<evidence type="ECO:0000256" key="16">
    <source>
        <dbReference type="PIRSR" id="PIRSR600829-2"/>
    </source>
</evidence>
<evidence type="ECO:0000256" key="2">
    <source>
        <dbReference type="ARBA" id="ARBA00005967"/>
    </source>
</evidence>
<gene>
    <name evidence="20" type="ORF">E2488_00995</name>
</gene>
<evidence type="ECO:0000313" key="21">
    <source>
        <dbReference type="Proteomes" id="UP000298517"/>
    </source>
</evidence>